<evidence type="ECO:0000256" key="1">
    <source>
        <dbReference type="SAM" id="MobiDB-lite"/>
    </source>
</evidence>
<organism evidence="2 3">
    <name type="scientific">Mycobacterium kansasii ATCC 12478</name>
    <dbReference type="NCBI Taxonomy" id="557599"/>
    <lineage>
        <taxon>Bacteria</taxon>
        <taxon>Bacillati</taxon>
        <taxon>Actinomycetota</taxon>
        <taxon>Actinomycetes</taxon>
        <taxon>Mycobacteriales</taxon>
        <taxon>Mycobacteriaceae</taxon>
        <taxon>Mycobacterium</taxon>
    </lineage>
</organism>
<dbReference type="Proteomes" id="UP000017786">
    <property type="component" value="Chromosome"/>
</dbReference>
<feature type="region of interest" description="Disordered" evidence="1">
    <location>
        <begin position="1"/>
        <end position="35"/>
    </location>
</feature>
<protein>
    <submittedName>
        <fullName evidence="2">Uncharacterized protein</fullName>
    </submittedName>
</protein>
<dbReference type="AlphaFoldDB" id="U5X216"/>
<dbReference type="HOGENOM" id="CLU_3365966_0_0_11"/>
<name>U5X216_MYCKA</name>
<dbReference type="KEGG" id="mkn:MKAN_12700"/>
<sequence length="35" mass="3091">MNHIGNGGTGTPPSSPGAGGGGGLLLGQNGVNGST</sequence>
<feature type="compositionally biased region" description="Gly residues" evidence="1">
    <location>
        <begin position="1"/>
        <end position="10"/>
    </location>
</feature>
<evidence type="ECO:0000313" key="3">
    <source>
        <dbReference type="Proteomes" id="UP000017786"/>
    </source>
</evidence>
<evidence type="ECO:0000313" key="2">
    <source>
        <dbReference type="EMBL" id="AGZ54216.1"/>
    </source>
</evidence>
<reference evidence="2 3" key="1">
    <citation type="submission" date="2013-10" db="EMBL/GenBank/DDBJ databases">
        <title>Genome sequence of Mycobacterium kansasii.</title>
        <authorList>
            <consortium name="McGill University Mycobacterium genome consortium"/>
            <person name="Veyrier F.J."/>
            <person name="Behr M.A."/>
        </authorList>
    </citation>
    <scope>NUCLEOTIDE SEQUENCE [LARGE SCALE GENOMIC DNA]</scope>
    <source>
        <strain evidence="2 3">ATCC 12478</strain>
    </source>
</reference>
<dbReference type="EMBL" id="CP006835">
    <property type="protein sequence ID" value="AGZ54216.1"/>
    <property type="molecule type" value="Genomic_DNA"/>
</dbReference>
<feature type="compositionally biased region" description="Low complexity" evidence="1">
    <location>
        <begin position="26"/>
        <end position="35"/>
    </location>
</feature>
<gene>
    <name evidence="2" type="ORF">MKAN_12700</name>
</gene>
<proteinExistence type="predicted"/>
<accession>U5X216</accession>